<evidence type="ECO:0000313" key="2">
    <source>
        <dbReference type="Proteomes" id="UP001150904"/>
    </source>
</evidence>
<proteinExistence type="predicted"/>
<evidence type="ECO:0008006" key="3">
    <source>
        <dbReference type="Google" id="ProtNLM"/>
    </source>
</evidence>
<comment type="caution">
    <text evidence="1">The sequence shown here is derived from an EMBL/GenBank/DDBJ whole genome shotgun (WGS) entry which is preliminary data.</text>
</comment>
<sequence>MYSPSRSVFLPTEVVFLIAEFLNQTDEDESPQSLVARQRAFYSFCLVSRQWYSVGISFLYQRPVFPGGNGFTKFAHTMCPPRGVKTKADFGSMVMTLSLAGLVHHSSNSLTARLLGRVKENLRFFIAPRVSFSVNCLPALSKCHNLLELNLSLISGQVIPFHRLKKAIGSLWKLRKLELPASMSLTHTDESTGKWPPELRSLRIGGTLDPRVMGTFEWPPSISELSIWKCTNLSAVVLYSVLENEQLRERLQSLHLENTNEEMCTDQASDSLYWLPNLIFLKIPVDVTKDLLLLPPPEGLPSLPLRALELTRPYFDEEPLGFSLPDELLKAFNQNLPNLWAFGISEKCLHMVKEREEELDEEIWKHIDEGNDDELEKLEDLGLYTLNDDS</sequence>
<gene>
    <name evidence="1" type="ORF">N7498_003812</name>
</gene>
<dbReference type="SUPFAM" id="SSF52047">
    <property type="entry name" value="RNI-like"/>
    <property type="match status" value="1"/>
</dbReference>
<dbReference type="EMBL" id="JAPQKR010000008">
    <property type="protein sequence ID" value="KAJ5212166.1"/>
    <property type="molecule type" value="Genomic_DNA"/>
</dbReference>
<dbReference type="AlphaFoldDB" id="A0A9W9T7H8"/>
<dbReference type="RefSeq" id="XP_058310336.1">
    <property type="nucleotide sequence ID" value="XM_058450874.1"/>
</dbReference>
<protein>
    <recommendedName>
        <fullName evidence="3">F-box domain-containing protein</fullName>
    </recommendedName>
</protein>
<reference evidence="1" key="2">
    <citation type="journal article" date="2023" name="IMA Fungus">
        <title>Comparative genomic study of the Penicillium genus elucidates a diverse pangenome and 15 lateral gene transfer events.</title>
        <authorList>
            <person name="Petersen C."/>
            <person name="Sorensen T."/>
            <person name="Nielsen M.R."/>
            <person name="Sondergaard T.E."/>
            <person name="Sorensen J.L."/>
            <person name="Fitzpatrick D.A."/>
            <person name="Frisvad J.C."/>
            <person name="Nielsen K.L."/>
        </authorList>
    </citation>
    <scope>NUCLEOTIDE SEQUENCE</scope>
    <source>
        <strain evidence="1">IBT 15544</strain>
    </source>
</reference>
<organism evidence="1 2">
    <name type="scientific">Penicillium cinerascens</name>
    <dbReference type="NCBI Taxonomy" id="70096"/>
    <lineage>
        <taxon>Eukaryota</taxon>
        <taxon>Fungi</taxon>
        <taxon>Dikarya</taxon>
        <taxon>Ascomycota</taxon>
        <taxon>Pezizomycotina</taxon>
        <taxon>Eurotiomycetes</taxon>
        <taxon>Eurotiomycetidae</taxon>
        <taxon>Eurotiales</taxon>
        <taxon>Aspergillaceae</taxon>
        <taxon>Penicillium</taxon>
    </lineage>
</organism>
<reference evidence="1" key="1">
    <citation type="submission" date="2022-12" db="EMBL/GenBank/DDBJ databases">
        <authorList>
            <person name="Petersen C."/>
        </authorList>
    </citation>
    <scope>NUCLEOTIDE SEQUENCE</scope>
    <source>
        <strain evidence="1">IBT 15544</strain>
    </source>
</reference>
<keyword evidence="2" id="KW-1185">Reference proteome</keyword>
<accession>A0A9W9T7H8</accession>
<dbReference type="InterPro" id="IPR032675">
    <property type="entry name" value="LRR_dom_sf"/>
</dbReference>
<name>A0A9W9T7H8_9EURO</name>
<dbReference type="OrthoDB" id="2125396at2759"/>
<dbReference type="Proteomes" id="UP001150904">
    <property type="component" value="Unassembled WGS sequence"/>
</dbReference>
<evidence type="ECO:0000313" key="1">
    <source>
        <dbReference type="EMBL" id="KAJ5212166.1"/>
    </source>
</evidence>
<dbReference type="Gene3D" id="3.80.10.10">
    <property type="entry name" value="Ribonuclease Inhibitor"/>
    <property type="match status" value="1"/>
</dbReference>
<dbReference type="GeneID" id="83178175"/>